<dbReference type="EMBL" id="BBYR01000011">
    <property type="protein sequence ID" value="GAP34816.1"/>
    <property type="molecule type" value="Genomic_DNA"/>
</dbReference>
<comment type="caution">
    <text evidence="4">The sequence shown here is derived from an EMBL/GenBank/DDBJ whole genome shotgun (WGS) entry which is preliminary data.</text>
</comment>
<dbReference type="Proteomes" id="UP000037660">
    <property type="component" value="Unassembled WGS sequence"/>
</dbReference>
<evidence type="ECO:0000256" key="1">
    <source>
        <dbReference type="SAM" id="MobiDB-lite"/>
    </source>
</evidence>
<dbReference type="InterPro" id="IPR036515">
    <property type="entry name" value="Transposase_17_sf"/>
</dbReference>
<keyword evidence="2" id="KW-1133">Transmembrane helix</keyword>
<dbReference type="PANTHER" id="PTHR34322">
    <property type="entry name" value="TRANSPOSASE, Y1_TNP DOMAIN-CONTAINING"/>
    <property type="match status" value="1"/>
</dbReference>
<evidence type="ECO:0000259" key="3">
    <source>
        <dbReference type="SMART" id="SM01321"/>
    </source>
</evidence>
<feature type="region of interest" description="Disordered" evidence="1">
    <location>
        <begin position="191"/>
        <end position="212"/>
    </location>
</feature>
<dbReference type="AlphaFoldDB" id="A0A0K8NWQ8"/>
<dbReference type="STRING" id="1547922.ISF6_0299"/>
<dbReference type="GO" id="GO:0003677">
    <property type="term" value="F:DNA binding"/>
    <property type="evidence" value="ECO:0007669"/>
    <property type="project" value="InterPro"/>
</dbReference>
<protein>
    <submittedName>
        <fullName evidence="4">Transposase and inactivated derivatives</fullName>
    </submittedName>
</protein>
<accession>A0A0K8NWQ8</accession>
<organism evidence="4 5">
    <name type="scientific">Piscinibacter sakaiensis</name>
    <name type="common">Ideonella sakaiensis</name>
    <dbReference type="NCBI Taxonomy" id="1547922"/>
    <lineage>
        <taxon>Bacteria</taxon>
        <taxon>Pseudomonadati</taxon>
        <taxon>Pseudomonadota</taxon>
        <taxon>Betaproteobacteria</taxon>
        <taxon>Burkholderiales</taxon>
        <taxon>Sphaerotilaceae</taxon>
        <taxon>Piscinibacter</taxon>
    </lineage>
</organism>
<dbReference type="SUPFAM" id="SSF143422">
    <property type="entry name" value="Transposase IS200-like"/>
    <property type="match status" value="1"/>
</dbReference>
<keyword evidence="2" id="KW-0812">Transmembrane</keyword>
<dbReference type="GO" id="GO:0004803">
    <property type="term" value="F:transposase activity"/>
    <property type="evidence" value="ECO:0007669"/>
    <property type="project" value="InterPro"/>
</dbReference>
<dbReference type="OrthoDB" id="9814067at2"/>
<keyword evidence="5" id="KW-1185">Reference proteome</keyword>
<keyword evidence="2" id="KW-0472">Membrane</keyword>
<dbReference type="PANTHER" id="PTHR34322:SF2">
    <property type="entry name" value="TRANSPOSASE IS200-LIKE DOMAIN-CONTAINING PROTEIN"/>
    <property type="match status" value="1"/>
</dbReference>
<feature type="domain" description="Transposase IS200-like" evidence="3">
    <location>
        <begin position="1"/>
        <end position="99"/>
    </location>
</feature>
<reference evidence="5" key="1">
    <citation type="submission" date="2015-07" db="EMBL/GenBank/DDBJ databases">
        <title>Discovery of a poly(ethylene terephthalate assimilation.</title>
        <authorList>
            <person name="Yoshida S."/>
            <person name="Hiraga K."/>
            <person name="Takehana T."/>
            <person name="Taniguchi I."/>
            <person name="Yamaji H."/>
            <person name="Maeda Y."/>
            <person name="Toyohara K."/>
            <person name="Miyamoto K."/>
            <person name="Kimura Y."/>
            <person name="Oda K."/>
        </authorList>
    </citation>
    <scope>NUCLEOTIDE SEQUENCE [LARGE SCALE GENOMIC DNA]</scope>
    <source>
        <strain evidence="5">NBRC 110686 / TISTR 2288 / 201-F6</strain>
    </source>
</reference>
<evidence type="ECO:0000313" key="5">
    <source>
        <dbReference type="Proteomes" id="UP000037660"/>
    </source>
</evidence>
<dbReference type="RefSeq" id="WP_157548668.1">
    <property type="nucleotide sequence ID" value="NZ_BBYR01000011.1"/>
</dbReference>
<feature type="transmembrane region" description="Helical" evidence="2">
    <location>
        <begin position="26"/>
        <end position="51"/>
    </location>
</feature>
<dbReference type="Gene3D" id="3.30.70.1290">
    <property type="entry name" value="Transposase IS200-like"/>
    <property type="match status" value="1"/>
</dbReference>
<feature type="compositionally biased region" description="Basic residues" evidence="1">
    <location>
        <begin position="193"/>
        <end position="204"/>
    </location>
</feature>
<proteinExistence type="predicted"/>
<sequence>MSADAADRRACADALRDLVRELRIDVHAYAVLPDAVLLLLTPALGASLPVLMQRLGRRHVGALSRHHALAGSPWAGRYRVGVLQPERYLLTAMRWVEESPSRAGWVTAPADWEAGSAAHHAGRRQDPVVTDHPLFWQLGNTPFERERAWQRLAEEPPDRAAEATLLAGVEAGWAVGDPGFIQALSMAQARRLQPLRRGRPTKRAARPESDPN</sequence>
<name>A0A0K8NWQ8_PISS1</name>
<gene>
    <name evidence="4" type="ORF">ISF6_0299</name>
</gene>
<dbReference type="GO" id="GO:0006313">
    <property type="term" value="P:DNA transposition"/>
    <property type="evidence" value="ECO:0007669"/>
    <property type="project" value="InterPro"/>
</dbReference>
<dbReference type="SMART" id="SM01321">
    <property type="entry name" value="Y1_Tnp"/>
    <property type="match status" value="1"/>
</dbReference>
<evidence type="ECO:0000256" key="2">
    <source>
        <dbReference type="SAM" id="Phobius"/>
    </source>
</evidence>
<evidence type="ECO:0000313" key="4">
    <source>
        <dbReference type="EMBL" id="GAP34816.1"/>
    </source>
</evidence>
<reference evidence="4 5" key="2">
    <citation type="journal article" date="2016" name="Science">
        <title>A bacterium that degrades and assimilates poly(ethylene terephthalate).</title>
        <authorList>
            <person name="Yoshida S."/>
            <person name="Hiraga K."/>
            <person name="Takehana T."/>
            <person name="Taniguchi I."/>
            <person name="Yamaji H."/>
            <person name="Maeda Y."/>
            <person name="Toyohara K."/>
            <person name="Miyamoto K."/>
            <person name="Kimura Y."/>
            <person name="Oda K."/>
        </authorList>
    </citation>
    <scope>NUCLEOTIDE SEQUENCE [LARGE SCALE GENOMIC DNA]</scope>
    <source>
        <strain evidence="5">NBRC 110686 / TISTR 2288 / 201-F6</strain>
    </source>
</reference>
<dbReference type="InterPro" id="IPR002686">
    <property type="entry name" value="Transposase_17"/>
</dbReference>